<protein>
    <recommendedName>
        <fullName evidence="3">Retrotransposon gag domain-containing protein</fullName>
    </recommendedName>
</protein>
<accession>A0AAV7S675</accession>
<proteinExistence type="predicted"/>
<comment type="caution">
    <text evidence="1">The sequence shown here is derived from an EMBL/GenBank/DDBJ whole genome shotgun (WGS) entry which is preliminary data.</text>
</comment>
<evidence type="ECO:0000313" key="2">
    <source>
        <dbReference type="Proteomes" id="UP001066276"/>
    </source>
</evidence>
<dbReference type="EMBL" id="JANPWB010000008">
    <property type="protein sequence ID" value="KAJ1159623.1"/>
    <property type="molecule type" value="Genomic_DNA"/>
</dbReference>
<name>A0AAV7S675_PLEWA</name>
<evidence type="ECO:0008006" key="3">
    <source>
        <dbReference type="Google" id="ProtNLM"/>
    </source>
</evidence>
<keyword evidence="2" id="KW-1185">Reference proteome</keyword>
<reference evidence="1" key="1">
    <citation type="journal article" date="2022" name="bioRxiv">
        <title>Sequencing and chromosome-scale assembly of the giantPleurodeles waltlgenome.</title>
        <authorList>
            <person name="Brown T."/>
            <person name="Elewa A."/>
            <person name="Iarovenko S."/>
            <person name="Subramanian E."/>
            <person name="Araus A.J."/>
            <person name="Petzold A."/>
            <person name="Susuki M."/>
            <person name="Suzuki K.-i.T."/>
            <person name="Hayashi T."/>
            <person name="Toyoda A."/>
            <person name="Oliveira C."/>
            <person name="Osipova E."/>
            <person name="Leigh N.D."/>
            <person name="Simon A."/>
            <person name="Yun M.H."/>
        </authorList>
    </citation>
    <scope>NUCLEOTIDE SEQUENCE</scope>
    <source>
        <strain evidence="1">20211129_DDA</strain>
        <tissue evidence="1">Liver</tissue>
    </source>
</reference>
<evidence type="ECO:0000313" key="1">
    <source>
        <dbReference type="EMBL" id="KAJ1159623.1"/>
    </source>
</evidence>
<sequence length="180" mass="20312">MTSIPALEPFVVDGPPPALAAKWKDWVECLETYFATLALDNERCRPMLLHLGDAAIRKLGISVVEVGPPFTYTSLKQALSDHFAPLVNPYYERFLLHKAPQFSEESVYTFYARLKDLASTCTLLDANDETQAQFIQGRFFVKLRENILQLHGIPMANILTMGRSKELSKVRALHMEAALQ</sequence>
<gene>
    <name evidence="1" type="ORF">NDU88_000129</name>
</gene>
<dbReference type="Proteomes" id="UP001066276">
    <property type="component" value="Chromosome 4_2"/>
</dbReference>
<dbReference type="AlphaFoldDB" id="A0AAV7S675"/>
<organism evidence="1 2">
    <name type="scientific">Pleurodeles waltl</name>
    <name type="common">Iberian ribbed newt</name>
    <dbReference type="NCBI Taxonomy" id="8319"/>
    <lineage>
        <taxon>Eukaryota</taxon>
        <taxon>Metazoa</taxon>
        <taxon>Chordata</taxon>
        <taxon>Craniata</taxon>
        <taxon>Vertebrata</taxon>
        <taxon>Euteleostomi</taxon>
        <taxon>Amphibia</taxon>
        <taxon>Batrachia</taxon>
        <taxon>Caudata</taxon>
        <taxon>Salamandroidea</taxon>
        <taxon>Salamandridae</taxon>
        <taxon>Pleurodelinae</taxon>
        <taxon>Pleurodeles</taxon>
    </lineage>
</organism>